<evidence type="ECO:0000259" key="2">
    <source>
        <dbReference type="Pfam" id="PF02719"/>
    </source>
</evidence>
<dbReference type="PANTHER" id="PTHR43318">
    <property type="entry name" value="UDP-N-ACETYLGLUCOSAMINE 4,6-DEHYDRATASE"/>
    <property type="match status" value="1"/>
</dbReference>
<name>A0A6V8PPK0_9ACTN</name>
<dbReference type="Pfam" id="PF02719">
    <property type="entry name" value="Polysacc_synt_2"/>
    <property type="match status" value="1"/>
</dbReference>
<accession>A0A6V8PPK0</accession>
<dbReference type="AlphaFoldDB" id="A0A6V8PPK0"/>
<dbReference type="InterPro" id="IPR051203">
    <property type="entry name" value="Polysaccharide_Synthase-Rel"/>
</dbReference>
<dbReference type="Proteomes" id="UP000568877">
    <property type="component" value="Unassembled WGS sequence"/>
</dbReference>
<comment type="caution">
    <text evidence="3">The sequence shown here is derived from an EMBL/GenBank/DDBJ whole genome shotgun (WGS) entry which is preliminary data.</text>
</comment>
<evidence type="ECO:0000313" key="4">
    <source>
        <dbReference type="Proteomes" id="UP000568877"/>
    </source>
</evidence>
<protein>
    <submittedName>
        <fullName evidence="3">UDP-glucose 4-epimerase</fullName>
    </submittedName>
</protein>
<dbReference type="SUPFAM" id="SSF51735">
    <property type="entry name" value="NAD(P)-binding Rossmann-fold domains"/>
    <property type="match status" value="1"/>
</dbReference>
<proteinExistence type="inferred from homology"/>
<dbReference type="InterPro" id="IPR036291">
    <property type="entry name" value="NAD(P)-bd_dom_sf"/>
</dbReference>
<evidence type="ECO:0000256" key="1">
    <source>
        <dbReference type="ARBA" id="ARBA00007430"/>
    </source>
</evidence>
<evidence type="ECO:0000313" key="3">
    <source>
        <dbReference type="EMBL" id="GFP33990.1"/>
    </source>
</evidence>
<dbReference type="EMBL" id="BLSA01000866">
    <property type="protein sequence ID" value="GFP33990.1"/>
    <property type="molecule type" value="Genomic_DNA"/>
</dbReference>
<sequence length="162" mass="17629">IGDVREISSLREAMLGVDIVFHAAALKHVPSCEYYPFEAVKTNVLGAQNVIQAALEEEVGKVIAISTDKACEPVNAMGMSKAIQEKLIVAANIYKNQKRTVFTCVRYGNVNGSRGSVIPLFRELIDKGKPLTITDFRMTRFILTLLEATPLVFKVATEAGGG</sequence>
<gene>
    <name evidence="3" type="ORF">HKBW3S42_02330</name>
</gene>
<dbReference type="PANTHER" id="PTHR43318:SF2">
    <property type="entry name" value="UDP-N-ACETYLGLUCOSAMINE 4,6-DEHYDRATASE (INVERTING)"/>
    <property type="match status" value="1"/>
</dbReference>
<dbReference type="InterPro" id="IPR003869">
    <property type="entry name" value="Polysac_CapD-like"/>
</dbReference>
<feature type="domain" description="Polysaccharide biosynthesis protein CapD-like" evidence="2">
    <location>
        <begin position="1"/>
        <end position="161"/>
    </location>
</feature>
<comment type="similarity">
    <text evidence="1">Belongs to the polysaccharide synthase family.</text>
</comment>
<dbReference type="Gene3D" id="3.40.50.720">
    <property type="entry name" value="NAD(P)-binding Rossmann-like Domain"/>
    <property type="match status" value="1"/>
</dbReference>
<organism evidence="3 4">
    <name type="scientific">Candidatus Hakubella thermalkaliphila</name>
    <dbReference type="NCBI Taxonomy" id="2754717"/>
    <lineage>
        <taxon>Bacteria</taxon>
        <taxon>Bacillati</taxon>
        <taxon>Actinomycetota</taxon>
        <taxon>Actinomycetota incertae sedis</taxon>
        <taxon>Candidatus Hakubellales</taxon>
        <taxon>Candidatus Hakubellaceae</taxon>
        <taxon>Candidatus Hakubella</taxon>
    </lineage>
</organism>
<reference evidence="3 4" key="1">
    <citation type="journal article" date="2020" name="Front. Microbiol.">
        <title>Single-cell genomics of novel Actinobacteria with the Wood-Ljungdahl pathway discovered in a serpentinizing system.</title>
        <authorList>
            <person name="Merino N."/>
            <person name="Kawai M."/>
            <person name="Boyd E.S."/>
            <person name="Colman D.R."/>
            <person name="McGlynn S.E."/>
            <person name="Nealson K.H."/>
            <person name="Kurokawa K."/>
            <person name="Hongoh Y."/>
        </authorList>
    </citation>
    <scope>NUCLEOTIDE SEQUENCE [LARGE SCALE GENOMIC DNA]</scope>
    <source>
        <strain evidence="3 4">S42</strain>
    </source>
</reference>
<feature type="non-terminal residue" evidence="3">
    <location>
        <position position="1"/>
    </location>
</feature>